<evidence type="ECO:0000313" key="2">
    <source>
        <dbReference type="Proteomes" id="UP001056120"/>
    </source>
</evidence>
<accession>A0ACB9B311</accession>
<protein>
    <submittedName>
        <fullName evidence="1">Uncharacterized protein</fullName>
    </submittedName>
</protein>
<organism evidence="1 2">
    <name type="scientific">Smallanthus sonchifolius</name>
    <dbReference type="NCBI Taxonomy" id="185202"/>
    <lineage>
        <taxon>Eukaryota</taxon>
        <taxon>Viridiplantae</taxon>
        <taxon>Streptophyta</taxon>
        <taxon>Embryophyta</taxon>
        <taxon>Tracheophyta</taxon>
        <taxon>Spermatophyta</taxon>
        <taxon>Magnoliopsida</taxon>
        <taxon>eudicotyledons</taxon>
        <taxon>Gunneridae</taxon>
        <taxon>Pentapetalae</taxon>
        <taxon>asterids</taxon>
        <taxon>campanulids</taxon>
        <taxon>Asterales</taxon>
        <taxon>Asteraceae</taxon>
        <taxon>Asteroideae</taxon>
        <taxon>Heliantheae alliance</taxon>
        <taxon>Millerieae</taxon>
        <taxon>Smallanthus</taxon>
    </lineage>
</organism>
<dbReference type="EMBL" id="CM042040">
    <property type="protein sequence ID" value="KAI3716472.1"/>
    <property type="molecule type" value="Genomic_DNA"/>
</dbReference>
<dbReference type="Proteomes" id="UP001056120">
    <property type="component" value="Linkage Group LG23"/>
</dbReference>
<sequence>MAESVHDDVVEEIMLGLDANDLVSCRSVCKSWHSLISTSRFINRHLSYSYNKDRCSNELSHRRIFLEHNDGGFRLVGSCNGLVCISTFSSKVILGKYKLLVGNPLTREEKQLKLPAWIGLVLCWGFGYDSSRDDYKVIIGCQKGRNQTCVQVLSLKSNVWRVIGYVNYKFISKVGILCNGALHWIVKDQKKKKLIISYDLCEDEFKEIPQPDNAGYDSTYTSHVGVMNECLCICISIYSFAGGVWLMKNYNVKQSWEHLVYWKNYDIVHLLRSPKDESFFNDDASWFLNTSDRHLFWLRHYIDAPIFVQSLVSPHVNGRPKRDKRSAKWVLLFSFLL</sequence>
<reference evidence="1 2" key="2">
    <citation type="journal article" date="2022" name="Mol. Ecol. Resour.">
        <title>The genomes of chicory, endive, great burdock and yacon provide insights into Asteraceae paleo-polyploidization history and plant inulin production.</title>
        <authorList>
            <person name="Fan W."/>
            <person name="Wang S."/>
            <person name="Wang H."/>
            <person name="Wang A."/>
            <person name="Jiang F."/>
            <person name="Liu H."/>
            <person name="Zhao H."/>
            <person name="Xu D."/>
            <person name="Zhang Y."/>
        </authorList>
    </citation>
    <scope>NUCLEOTIDE SEQUENCE [LARGE SCALE GENOMIC DNA]</scope>
    <source>
        <strain evidence="2">cv. Yunnan</strain>
        <tissue evidence="1">Leaves</tissue>
    </source>
</reference>
<gene>
    <name evidence="1" type="ORF">L1987_67373</name>
</gene>
<reference evidence="2" key="1">
    <citation type="journal article" date="2022" name="Mol. Ecol. Resour.">
        <title>The genomes of chicory, endive, great burdock and yacon provide insights into Asteraceae palaeo-polyploidization history and plant inulin production.</title>
        <authorList>
            <person name="Fan W."/>
            <person name="Wang S."/>
            <person name="Wang H."/>
            <person name="Wang A."/>
            <person name="Jiang F."/>
            <person name="Liu H."/>
            <person name="Zhao H."/>
            <person name="Xu D."/>
            <person name="Zhang Y."/>
        </authorList>
    </citation>
    <scope>NUCLEOTIDE SEQUENCE [LARGE SCALE GENOMIC DNA]</scope>
    <source>
        <strain evidence="2">cv. Yunnan</strain>
    </source>
</reference>
<proteinExistence type="predicted"/>
<keyword evidence="2" id="KW-1185">Reference proteome</keyword>
<name>A0ACB9B311_9ASTR</name>
<comment type="caution">
    <text evidence="1">The sequence shown here is derived from an EMBL/GenBank/DDBJ whole genome shotgun (WGS) entry which is preliminary data.</text>
</comment>
<evidence type="ECO:0000313" key="1">
    <source>
        <dbReference type="EMBL" id="KAI3716472.1"/>
    </source>
</evidence>